<dbReference type="OrthoDB" id="2363873at2759"/>
<protein>
    <submittedName>
        <fullName evidence="2">Putative 2-haloalkanoic acid dehalogenase</fullName>
    </submittedName>
</protein>
<name>A0A0G2GDP2_PHACM</name>
<dbReference type="PANTHER" id="PTHR43316:SF4">
    <property type="entry name" value="ACID DEHALOGENASE, PUTATIVE (AFU_ORTHOLOGUE AFUA_8G05870)-RELATED"/>
    <property type="match status" value="1"/>
</dbReference>
<accession>A0A0G2GDP2</accession>
<evidence type="ECO:0000256" key="1">
    <source>
        <dbReference type="ARBA" id="ARBA00022801"/>
    </source>
</evidence>
<dbReference type="InterPro" id="IPR023198">
    <property type="entry name" value="PGP-like_dom2"/>
</dbReference>
<reference evidence="2 3" key="2">
    <citation type="submission" date="2015-05" db="EMBL/GenBank/DDBJ databases">
        <authorList>
            <person name="Morales-Cruz A."/>
            <person name="Amrine K.C."/>
            <person name="Cantu D."/>
        </authorList>
    </citation>
    <scope>NUCLEOTIDE SEQUENCE [LARGE SCALE GENOMIC DNA]</scope>
    <source>
        <strain evidence="2">UCRPC4</strain>
    </source>
</reference>
<dbReference type="AlphaFoldDB" id="A0A0G2GDP2"/>
<dbReference type="PANTHER" id="PTHR43316">
    <property type="entry name" value="HYDROLASE, HALOACID DELAHOGENASE-RELATED"/>
    <property type="match status" value="1"/>
</dbReference>
<dbReference type="EMBL" id="LCWF01000193">
    <property type="protein sequence ID" value="KKY15185.1"/>
    <property type="molecule type" value="Genomic_DNA"/>
</dbReference>
<evidence type="ECO:0000313" key="2">
    <source>
        <dbReference type="EMBL" id="KKY15185.1"/>
    </source>
</evidence>
<sequence>MIGDKLRSHSITPQHFGFTWMTASELEFTFLSISERYKPYKEVLQAMFYRTLWMAGVENPRALFTDAERDECIQGYSDLDLRPGAKECFAKLRQEGFTVWCLTTGDIKRVRGYFEKAGVDMPMENFISCDSHGKAKPALDAYRPALNQFADEDEKWFAAAHYWDVSAAKKVGFKGGYCTVYEKESCAEIFDCEMDVVADSLLEMAEKIVELSTR</sequence>
<proteinExistence type="predicted"/>
<comment type="caution">
    <text evidence="2">The sequence shown here is derived from an EMBL/GenBank/DDBJ whole genome shotgun (WGS) entry which is preliminary data.</text>
</comment>
<dbReference type="Gene3D" id="1.10.150.240">
    <property type="entry name" value="Putative phosphatase, domain 2"/>
    <property type="match status" value="1"/>
</dbReference>
<gene>
    <name evidence="2" type="ORF">UCRPC4_g06411</name>
</gene>
<evidence type="ECO:0000313" key="3">
    <source>
        <dbReference type="Proteomes" id="UP000053317"/>
    </source>
</evidence>
<dbReference type="SUPFAM" id="SSF56784">
    <property type="entry name" value="HAD-like"/>
    <property type="match status" value="1"/>
</dbReference>
<organism evidence="2 3">
    <name type="scientific">Phaeomoniella chlamydospora</name>
    <name type="common">Phaeoacremonium chlamydosporum</name>
    <dbReference type="NCBI Taxonomy" id="158046"/>
    <lineage>
        <taxon>Eukaryota</taxon>
        <taxon>Fungi</taxon>
        <taxon>Dikarya</taxon>
        <taxon>Ascomycota</taxon>
        <taxon>Pezizomycotina</taxon>
        <taxon>Eurotiomycetes</taxon>
        <taxon>Chaetothyriomycetidae</taxon>
        <taxon>Phaeomoniellales</taxon>
        <taxon>Phaeomoniellaceae</taxon>
        <taxon>Phaeomoniella</taxon>
    </lineage>
</organism>
<dbReference type="Proteomes" id="UP000053317">
    <property type="component" value="Unassembled WGS sequence"/>
</dbReference>
<dbReference type="InterPro" id="IPR051540">
    <property type="entry name" value="S-2-haloacid_dehalogenase"/>
</dbReference>
<reference evidence="2 3" key="1">
    <citation type="submission" date="2015-05" db="EMBL/GenBank/DDBJ databases">
        <title>Distinctive expansion of gene families associated with plant cell wall degradation and secondary metabolism in the genomes of grapevine trunk pathogens.</title>
        <authorList>
            <person name="Lawrence D.P."/>
            <person name="Travadon R."/>
            <person name="Rolshausen P.E."/>
            <person name="Baumgartner K."/>
        </authorList>
    </citation>
    <scope>NUCLEOTIDE SEQUENCE [LARGE SCALE GENOMIC DNA]</scope>
    <source>
        <strain evidence="2">UCRPC4</strain>
    </source>
</reference>
<dbReference type="InterPro" id="IPR036412">
    <property type="entry name" value="HAD-like_sf"/>
</dbReference>
<keyword evidence="3" id="KW-1185">Reference proteome</keyword>
<keyword evidence="1" id="KW-0378">Hydrolase</keyword>
<dbReference type="InterPro" id="IPR023214">
    <property type="entry name" value="HAD_sf"/>
</dbReference>
<dbReference type="Gene3D" id="3.40.50.1000">
    <property type="entry name" value="HAD superfamily/HAD-like"/>
    <property type="match status" value="1"/>
</dbReference>
<dbReference type="GO" id="GO:0016787">
    <property type="term" value="F:hydrolase activity"/>
    <property type="evidence" value="ECO:0007669"/>
    <property type="project" value="UniProtKB-KW"/>
</dbReference>
<dbReference type="Pfam" id="PF00702">
    <property type="entry name" value="Hydrolase"/>
    <property type="match status" value="1"/>
</dbReference>